<dbReference type="InterPro" id="IPR017441">
    <property type="entry name" value="Protein_kinase_ATP_BS"/>
</dbReference>
<dbReference type="InterPro" id="IPR008271">
    <property type="entry name" value="Ser/Thr_kinase_AS"/>
</dbReference>
<dbReference type="InterPro" id="IPR000719">
    <property type="entry name" value="Prot_kinase_dom"/>
</dbReference>
<dbReference type="PROSITE" id="PS00107">
    <property type="entry name" value="PROTEIN_KINASE_ATP"/>
    <property type="match status" value="1"/>
</dbReference>
<keyword evidence="5 12" id="KW-0418">Kinase</keyword>
<keyword evidence="2" id="KW-0723">Serine/threonine-protein kinase</keyword>
<protein>
    <recommendedName>
        <fullName evidence="1">non-specific serine/threonine protein kinase</fullName>
        <ecNumber evidence="1">2.7.11.1</ecNumber>
    </recommendedName>
</protein>
<evidence type="ECO:0000313" key="12">
    <source>
        <dbReference type="EMBL" id="GIF58687.1"/>
    </source>
</evidence>
<dbReference type="PANTHER" id="PTHR43289:SF6">
    <property type="entry name" value="SERINE_THREONINE-PROTEIN KINASE NEKL-3"/>
    <property type="match status" value="1"/>
</dbReference>
<dbReference type="Gene3D" id="1.10.510.10">
    <property type="entry name" value="Transferase(Phosphotransferase) domain 1"/>
    <property type="match status" value="1"/>
</dbReference>
<dbReference type="EMBL" id="BONC01000035">
    <property type="protein sequence ID" value="GIF58687.1"/>
    <property type="molecule type" value="Genomic_DNA"/>
</dbReference>
<dbReference type="Proteomes" id="UP000624325">
    <property type="component" value="Unassembled WGS sequence"/>
</dbReference>
<proteinExistence type="predicted"/>
<feature type="binding site" evidence="7">
    <location>
        <position position="43"/>
    </location>
    <ligand>
        <name>ATP</name>
        <dbReference type="ChEBI" id="CHEBI:30616"/>
    </ligand>
</feature>
<feature type="region of interest" description="Disordered" evidence="9">
    <location>
        <begin position="267"/>
        <end position="312"/>
    </location>
</feature>
<feature type="coiled-coil region" evidence="8">
    <location>
        <begin position="402"/>
        <end position="432"/>
    </location>
</feature>
<dbReference type="CDD" id="cd14014">
    <property type="entry name" value="STKc_PknB_like"/>
    <property type="match status" value="1"/>
</dbReference>
<dbReference type="Pfam" id="PF00069">
    <property type="entry name" value="Pkinase"/>
    <property type="match status" value="1"/>
</dbReference>
<evidence type="ECO:0000256" key="1">
    <source>
        <dbReference type="ARBA" id="ARBA00012513"/>
    </source>
</evidence>
<keyword evidence="10" id="KW-0812">Transmembrane</keyword>
<evidence type="ECO:0000256" key="9">
    <source>
        <dbReference type="SAM" id="MobiDB-lite"/>
    </source>
</evidence>
<comment type="caution">
    <text evidence="12">The sequence shown here is derived from an EMBL/GenBank/DDBJ whole genome shotgun (WGS) entry which is preliminary data.</text>
</comment>
<sequence>MSTLAPGLRLHDRFLLVGRIGVGGMAEVWRADDTVLGRPVAVKVLDPSIGSDTTIRMATHREARAAAGLTHPNITRVYDYGEAALPGGGLAPYLVMELVEGHDLAERLDAGPLPWAAAAAIAAQVAAGLAAAHAAGVVHCDIKPGNVMLTPGGVKILDFGIAGLAGTPDGGLRYGTVGYCSPERLAGADPTPAGDVYAVGVLLAEALVGQRPESSRGLARFPVVPGVPPALTRIGTACLAADPSQRPTSADLAGVLGDLARSAPHAAAAAPVSPGPARPMSPGRAVVPAPTSLLRSKPSAEPEPAPSGSPRNPMRAVAIGGVAAALVVIAIVVAIVASPGSDGTPGGQVAQAGASPGVVADPTTDPPTPTPTAPTDQAGALAAFEALLAQAVDDGKIDEKAAERISNRLDDLRDAVAEGEDVEREARDLRGELLRDRNREHVDEEIRLQLARLLIPFNANGDSDTSGDNSGPGRG</sequence>
<name>A0ABQ4C7D2_9ACTN</name>
<keyword evidence="13" id="KW-1185">Reference proteome</keyword>
<keyword evidence="10" id="KW-1133">Transmembrane helix</keyword>
<evidence type="ECO:0000313" key="13">
    <source>
        <dbReference type="Proteomes" id="UP000624325"/>
    </source>
</evidence>
<evidence type="ECO:0000256" key="8">
    <source>
        <dbReference type="SAM" id="Coils"/>
    </source>
</evidence>
<reference evidence="12 13" key="1">
    <citation type="submission" date="2021-01" db="EMBL/GenBank/DDBJ databases">
        <title>Whole genome shotgun sequence of Asanoa iriomotensis NBRC 100142.</title>
        <authorList>
            <person name="Komaki H."/>
            <person name="Tamura T."/>
        </authorList>
    </citation>
    <scope>NUCLEOTIDE SEQUENCE [LARGE SCALE GENOMIC DNA]</scope>
    <source>
        <strain evidence="12 13">NBRC 100142</strain>
    </source>
</reference>
<feature type="transmembrane region" description="Helical" evidence="10">
    <location>
        <begin position="316"/>
        <end position="337"/>
    </location>
</feature>
<keyword evidence="10" id="KW-0472">Membrane</keyword>
<evidence type="ECO:0000256" key="3">
    <source>
        <dbReference type="ARBA" id="ARBA00022679"/>
    </source>
</evidence>
<evidence type="ECO:0000256" key="4">
    <source>
        <dbReference type="ARBA" id="ARBA00022741"/>
    </source>
</evidence>
<dbReference type="SMART" id="SM00220">
    <property type="entry name" value="S_TKc"/>
    <property type="match status" value="1"/>
</dbReference>
<evidence type="ECO:0000256" key="10">
    <source>
        <dbReference type="SAM" id="Phobius"/>
    </source>
</evidence>
<keyword evidence="4 7" id="KW-0547">Nucleotide-binding</keyword>
<dbReference type="SUPFAM" id="SSF56112">
    <property type="entry name" value="Protein kinase-like (PK-like)"/>
    <property type="match status" value="1"/>
</dbReference>
<keyword evidence="8" id="KW-0175">Coiled coil</keyword>
<dbReference type="PROSITE" id="PS00108">
    <property type="entry name" value="PROTEIN_KINASE_ST"/>
    <property type="match status" value="1"/>
</dbReference>
<feature type="domain" description="Protein kinase" evidence="11">
    <location>
        <begin position="14"/>
        <end position="268"/>
    </location>
</feature>
<organism evidence="12 13">
    <name type="scientific">Asanoa iriomotensis</name>
    <dbReference type="NCBI Taxonomy" id="234613"/>
    <lineage>
        <taxon>Bacteria</taxon>
        <taxon>Bacillati</taxon>
        <taxon>Actinomycetota</taxon>
        <taxon>Actinomycetes</taxon>
        <taxon>Micromonosporales</taxon>
        <taxon>Micromonosporaceae</taxon>
        <taxon>Asanoa</taxon>
    </lineage>
</organism>
<dbReference type="InterPro" id="IPR011009">
    <property type="entry name" value="Kinase-like_dom_sf"/>
</dbReference>
<gene>
    <name evidence="12" type="ORF">Air01nite_47820</name>
</gene>
<dbReference type="PANTHER" id="PTHR43289">
    <property type="entry name" value="MITOGEN-ACTIVATED PROTEIN KINASE KINASE KINASE 20-RELATED"/>
    <property type="match status" value="1"/>
</dbReference>
<evidence type="ECO:0000259" key="11">
    <source>
        <dbReference type="PROSITE" id="PS50011"/>
    </source>
</evidence>
<dbReference type="RefSeq" id="WP_203705381.1">
    <property type="nucleotide sequence ID" value="NZ_BAAALU010000032.1"/>
</dbReference>
<dbReference type="EC" id="2.7.11.1" evidence="1"/>
<feature type="region of interest" description="Disordered" evidence="9">
    <location>
        <begin position="341"/>
        <end position="376"/>
    </location>
</feature>
<keyword evidence="6 7" id="KW-0067">ATP-binding</keyword>
<evidence type="ECO:0000256" key="7">
    <source>
        <dbReference type="PROSITE-ProRule" id="PRU10141"/>
    </source>
</evidence>
<evidence type="ECO:0000256" key="2">
    <source>
        <dbReference type="ARBA" id="ARBA00022527"/>
    </source>
</evidence>
<evidence type="ECO:0000256" key="6">
    <source>
        <dbReference type="ARBA" id="ARBA00022840"/>
    </source>
</evidence>
<evidence type="ECO:0000256" key="5">
    <source>
        <dbReference type="ARBA" id="ARBA00022777"/>
    </source>
</evidence>
<keyword evidence="3" id="KW-0808">Transferase</keyword>
<dbReference type="PROSITE" id="PS50011">
    <property type="entry name" value="PROTEIN_KINASE_DOM"/>
    <property type="match status" value="1"/>
</dbReference>
<dbReference type="Gene3D" id="3.30.200.20">
    <property type="entry name" value="Phosphorylase Kinase, domain 1"/>
    <property type="match status" value="1"/>
</dbReference>
<accession>A0ABQ4C7D2</accession>
<dbReference type="GO" id="GO:0016301">
    <property type="term" value="F:kinase activity"/>
    <property type="evidence" value="ECO:0007669"/>
    <property type="project" value="UniProtKB-KW"/>
</dbReference>